<feature type="compositionally biased region" description="Low complexity" evidence="2">
    <location>
        <begin position="301"/>
        <end position="310"/>
    </location>
</feature>
<dbReference type="EMBL" id="BRXU01000009">
    <property type="protein sequence ID" value="GLC54078.1"/>
    <property type="molecule type" value="Genomic_DNA"/>
</dbReference>
<dbReference type="PANTHER" id="PTHR32258:SF28">
    <property type="entry name" value="PROTEIN NETWORKED 3A-RELATED"/>
    <property type="match status" value="1"/>
</dbReference>
<reference evidence="3 4" key="1">
    <citation type="journal article" date="2023" name="Commun. Biol.">
        <title>Reorganization of the ancestral sex-determining regions during the evolution of trioecy in Pleodorina starrii.</title>
        <authorList>
            <person name="Takahashi K."/>
            <person name="Suzuki S."/>
            <person name="Kawai-Toyooka H."/>
            <person name="Yamamoto K."/>
            <person name="Hamaji T."/>
            <person name="Ootsuki R."/>
            <person name="Yamaguchi H."/>
            <person name="Kawachi M."/>
            <person name="Higashiyama T."/>
            <person name="Nozaki H."/>
        </authorList>
    </citation>
    <scope>NUCLEOTIDE SEQUENCE [LARGE SCALE GENOMIC DNA]</scope>
    <source>
        <strain evidence="3 4">NIES-4479</strain>
    </source>
</reference>
<evidence type="ECO:0000256" key="1">
    <source>
        <dbReference type="SAM" id="Coils"/>
    </source>
</evidence>
<feature type="compositionally biased region" description="Basic and acidic residues" evidence="2">
    <location>
        <begin position="897"/>
        <end position="913"/>
    </location>
</feature>
<name>A0A9W6BL90_9CHLO</name>
<gene>
    <name evidence="3" type="primary">PLEST001574</name>
    <name evidence="3" type="ORF">PLESTB_000821400</name>
</gene>
<feature type="compositionally biased region" description="Low complexity" evidence="2">
    <location>
        <begin position="877"/>
        <end position="893"/>
    </location>
</feature>
<comment type="caution">
    <text evidence="3">The sequence shown here is derived from an EMBL/GenBank/DDBJ whole genome shotgun (WGS) entry which is preliminary data.</text>
</comment>
<feature type="region of interest" description="Disordered" evidence="2">
    <location>
        <begin position="1"/>
        <end position="54"/>
    </location>
</feature>
<protein>
    <submittedName>
        <fullName evidence="3">Uncharacterized protein</fullName>
    </submittedName>
</protein>
<feature type="coiled-coil region" evidence="1">
    <location>
        <begin position="375"/>
        <end position="440"/>
    </location>
</feature>
<organism evidence="3 4">
    <name type="scientific">Pleodorina starrii</name>
    <dbReference type="NCBI Taxonomy" id="330485"/>
    <lineage>
        <taxon>Eukaryota</taxon>
        <taxon>Viridiplantae</taxon>
        <taxon>Chlorophyta</taxon>
        <taxon>core chlorophytes</taxon>
        <taxon>Chlorophyceae</taxon>
        <taxon>CS clade</taxon>
        <taxon>Chlamydomonadales</taxon>
        <taxon>Volvocaceae</taxon>
        <taxon>Pleodorina</taxon>
    </lineage>
</organism>
<evidence type="ECO:0000313" key="3">
    <source>
        <dbReference type="EMBL" id="GLC54078.1"/>
    </source>
</evidence>
<feature type="coiled-coil region" evidence="1">
    <location>
        <begin position="54"/>
        <end position="95"/>
    </location>
</feature>
<dbReference type="InterPro" id="IPR051861">
    <property type="entry name" value="NET_actin-binding_domain"/>
</dbReference>
<evidence type="ECO:0000313" key="4">
    <source>
        <dbReference type="Proteomes" id="UP001165080"/>
    </source>
</evidence>
<feature type="region of interest" description="Disordered" evidence="2">
    <location>
        <begin position="301"/>
        <end position="335"/>
    </location>
</feature>
<evidence type="ECO:0000256" key="2">
    <source>
        <dbReference type="SAM" id="MobiDB-lite"/>
    </source>
</evidence>
<keyword evidence="4" id="KW-1185">Reference proteome</keyword>
<feature type="coiled-coil region" evidence="1">
    <location>
        <begin position="167"/>
        <end position="268"/>
    </location>
</feature>
<sequence>MWLCSQDGPLGLPAGGGKSSWLAEPPRGWAPASQHHPNQQQHSRPGGDVGFGSGLGEQRRLQQLEAQLEASQQENQRLQRQVSELSAAVTREQERADAAAAGLAAGPRSVGTELQRAQGCGCCNDLGPLRRTNEAAKHQLLVDSRAEMTAAAARAQGGASRAEAVLLGELEQQRQVAASLRRELQKAVATLAREKEALAHEVRHWQLAANQAATVAERAQQKVTAAEQRLEAQADQVRSQARELGALQQQLAAARASLEQRTAQLERLDASLMQPLLSWHVEADPGVAPALVAGMGMARGAVGPSRGSHGSPPPLPAGRPGALARGGGGGSREAGVQGKFRSEAAMTAAATDTDPAAEHHVRAAVAAFEALRVMAQQARSAREQLQSALDVKEDLRNALAMERATAELRATEVQRLSDVEARLEMQVEELNTELGRVKLESAQALKAAQEMAEEAQVQRAAAAFERGRQMGDRQAAVAVAALRGELQDHALALQRERELCERAVADARRAGELAVEAARREGELAVVAARREGEAEAERARTEAEAALRRARAEWESAVKEAERRAEAARREAAEAAAEAQRYREAAAQRGAAEGELQVAAEAAERRASSLAEQLQGMGEQAAEALAKCEQYLQQVSDLTQELQRARQQLAEKDSLAATVAKEHDAAISELQARLCECRQRLAAQAEQLEEYAVAHDGERAATLESLRARLDHVGDERDSLQAECVALRQQLSAAQTAAAAVEVEMDAMSSALESHKAARAAAEAAAEDAHRSAAAATAAAEDGAARVAALTQQLQEAALLHERELGFLEARCAADLDAAQLRYQAELEGLQARLKMLRLKQSRVMAYVDDVFMGSGTAEETERGQGQQQGQGQGQQGPERQQPVRVLQPQRRQQQRQRDRGRDQSPRWGQERDWEEPLGGGTGWAGQEEGRQGWRQRASNPAGSGLALPEKGSGEEEGWAEAEAQAVVHGGRGPLGGGDGGGEGLYGGGQDSGVRQYGVG</sequence>
<dbReference type="PANTHER" id="PTHR32258">
    <property type="entry name" value="PROTEIN NETWORKED 4A"/>
    <property type="match status" value="1"/>
</dbReference>
<feature type="compositionally biased region" description="Gly residues" evidence="2">
    <location>
        <begin position="971"/>
        <end position="992"/>
    </location>
</feature>
<feature type="region of interest" description="Disordered" evidence="2">
    <location>
        <begin position="858"/>
        <end position="1001"/>
    </location>
</feature>
<keyword evidence="1" id="KW-0175">Coiled coil</keyword>
<accession>A0A9W6BL90</accession>
<feature type="coiled-coil region" evidence="1">
    <location>
        <begin position="490"/>
        <end position="656"/>
    </location>
</feature>
<feature type="coiled-coil region" evidence="1">
    <location>
        <begin position="704"/>
        <end position="738"/>
    </location>
</feature>
<dbReference type="AlphaFoldDB" id="A0A9W6BL90"/>
<dbReference type="Proteomes" id="UP001165080">
    <property type="component" value="Unassembled WGS sequence"/>
</dbReference>
<proteinExistence type="predicted"/>